<evidence type="ECO:0000313" key="2">
    <source>
        <dbReference type="Proteomes" id="UP001140562"/>
    </source>
</evidence>
<reference evidence="1" key="1">
    <citation type="submission" date="2022-10" db="EMBL/GenBank/DDBJ databases">
        <title>Tapping the CABI collections for fungal endophytes: first genome assemblies for Collariella, Neodidymelliopsis, Ascochyta clinopodiicola, Didymella pomorum, Didymosphaeria variabile, Neocosmospora piperis and Neocucurbitaria cava.</title>
        <authorList>
            <person name="Hill R."/>
        </authorList>
    </citation>
    <scope>NUCLEOTIDE SEQUENCE</scope>
    <source>
        <strain evidence="1">IMI 360193</strain>
    </source>
</reference>
<sequence>MSSSDPALHYSVQTSPYANFSKSFTHNATDPCMRHANVILRPLDFSGTAYVATGPISNFSSLFQSCCPNKTANAIQNYNGGNNRGNAPEYDSPLECFYYCSFNGTSHDVGAALNCTKQKAEENGDHDRYILAAGPDSPSESRGVQVGAKTGAWKWAVLGLVVVGAVGL</sequence>
<comment type="caution">
    <text evidence="1">The sequence shown here is derived from an EMBL/GenBank/DDBJ whole genome shotgun (WGS) entry which is preliminary data.</text>
</comment>
<protein>
    <submittedName>
        <fullName evidence="1">Uncharacterized protein</fullName>
    </submittedName>
</protein>
<dbReference type="EMBL" id="JAPEUV010000101">
    <property type="protein sequence ID" value="KAJ4333115.1"/>
    <property type="molecule type" value="Genomic_DNA"/>
</dbReference>
<name>A0A9W8WU33_9PLEO</name>
<accession>A0A9W8WU33</accession>
<dbReference type="OrthoDB" id="3772460at2759"/>
<proteinExistence type="predicted"/>
<keyword evidence="2" id="KW-1185">Reference proteome</keyword>
<organism evidence="1 2">
    <name type="scientific">Didymella glomerata</name>
    <dbReference type="NCBI Taxonomy" id="749621"/>
    <lineage>
        <taxon>Eukaryota</taxon>
        <taxon>Fungi</taxon>
        <taxon>Dikarya</taxon>
        <taxon>Ascomycota</taxon>
        <taxon>Pezizomycotina</taxon>
        <taxon>Dothideomycetes</taxon>
        <taxon>Pleosporomycetidae</taxon>
        <taxon>Pleosporales</taxon>
        <taxon>Pleosporineae</taxon>
        <taxon>Didymellaceae</taxon>
        <taxon>Didymella</taxon>
    </lineage>
</organism>
<gene>
    <name evidence="1" type="ORF">N0V87_007844</name>
</gene>
<evidence type="ECO:0000313" key="1">
    <source>
        <dbReference type="EMBL" id="KAJ4333115.1"/>
    </source>
</evidence>
<dbReference type="AlphaFoldDB" id="A0A9W8WU33"/>
<dbReference type="Proteomes" id="UP001140562">
    <property type="component" value="Unassembled WGS sequence"/>
</dbReference>